<dbReference type="AlphaFoldDB" id="A0AAX4KM37"/>
<evidence type="ECO:0000313" key="2">
    <source>
        <dbReference type="EMBL" id="WWD07471.1"/>
    </source>
</evidence>
<feature type="compositionally biased region" description="Acidic residues" evidence="1">
    <location>
        <begin position="134"/>
        <end position="143"/>
    </location>
</feature>
<protein>
    <submittedName>
        <fullName evidence="2">Uncharacterized protein</fullName>
    </submittedName>
</protein>
<dbReference type="RefSeq" id="XP_066085438.1">
    <property type="nucleotide sequence ID" value="XM_066229341.1"/>
</dbReference>
<keyword evidence="3" id="KW-1185">Reference proteome</keyword>
<feature type="region of interest" description="Disordered" evidence="1">
    <location>
        <begin position="119"/>
        <end position="149"/>
    </location>
</feature>
<sequence>MSGTWSHLTCPPQPPFPVRISDDVFLPVPSPTSLRASSSEPSLNFELKGLKVLAKEEGEKEVVKVSEIKMKRRNTLLMTPGEVHKLGTLSVSILPQSQPKSKQSVGKTIIPKTPQPIHRKVASDISTPSTSSEFNDEDEEGSEYDTCSSTFSTPFSSLRDISAKYKNVDGFESPCPSQPSSNILNPTSILIHNVDDDDNERGTFGQRRKNSGMQIDGLPSSKDSSKFSLWRSPKNNAAIVGSSPFEESQPKRRRISQIEWEGMPCPEELVSPKMKQRVNELGKGFSWASLH</sequence>
<evidence type="ECO:0000313" key="3">
    <source>
        <dbReference type="Proteomes" id="UP001358614"/>
    </source>
</evidence>
<dbReference type="GeneID" id="91104373"/>
<dbReference type="EMBL" id="CP144089">
    <property type="protein sequence ID" value="WWD07471.1"/>
    <property type="molecule type" value="Genomic_DNA"/>
</dbReference>
<organism evidence="2 3">
    <name type="scientific">Kwoniella europaea PYCC6329</name>
    <dbReference type="NCBI Taxonomy" id="1423913"/>
    <lineage>
        <taxon>Eukaryota</taxon>
        <taxon>Fungi</taxon>
        <taxon>Dikarya</taxon>
        <taxon>Basidiomycota</taxon>
        <taxon>Agaricomycotina</taxon>
        <taxon>Tremellomycetes</taxon>
        <taxon>Tremellales</taxon>
        <taxon>Cryptococcaceae</taxon>
        <taxon>Kwoniella</taxon>
    </lineage>
</organism>
<feature type="region of interest" description="Disordered" evidence="1">
    <location>
        <begin position="196"/>
        <end position="227"/>
    </location>
</feature>
<evidence type="ECO:0000256" key="1">
    <source>
        <dbReference type="SAM" id="MobiDB-lite"/>
    </source>
</evidence>
<reference evidence="2 3" key="1">
    <citation type="submission" date="2024-01" db="EMBL/GenBank/DDBJ databases">
        <title>Comparative genomics of Cryptococcus and Kwoniella reveals pathogenesis evolution and contrasting modes of karyotype evolution via chromosome fusion or intercentromeric recombination.</title>
        <authorList>
            <person name="Coelho M.A."/>
            <person name="David-Palma M."/>
            <person name="Shea T."/>
            <person name="Bowers K."/>
            <person name="McGinley-Smith S."/>
            <person name="Mohammad A.W."/>
            <person name="Gnirke A."/>
            <person name="Yurkov A.M."/>
            <person name="Nowrousian M."/>
            <person name="Sun S."/>
            <person name="Cuomo C.A."/>
            <person name="Heitman J."/>
        </authorList>
    </citation>
    <scope>NUCLEOTIDE SEQUENCE [LARGE SCALE GENOMIC DNA]</scope>
    <source>
        <strain evidence="2 3">PYCC6329</strain>
    </source>
</reference>
<dbReference type="KEGG" id="ker:91104373"/>
<dbReference type="Proteomes" id="UP001358614">
    <property type="component" value="Chromosome 1"/>
</dbReference>
<feature type="compositionally biased region" description="Polar residues" evidence="1">
    <location>
        <begin position="124"/>
        <end position="133"/>
    </location>
</feature>
<proteinExistence type="predicted"/>
<name>A0AAX4KM37_9TREE</name>
<accession>A0AAX4KM37</accession>
<gene>
    <name evidence="2" type="ORF">V865_005572</name>
</gene>